<feature type="domain" description="M23ase beta-sheet core" evidence="2">
    <location>
        <begin position="80"/>
        <end position="175"/>
    </location>
</feature>
<accession>A0A6J4KP42</accession>
<evidence type="ECO:0000259" key="2">
    <source>
        <dbReference type="Pfam" id="PF01551"/>
    </source>
</evidence>
<dbReference type="InterPro" id="IPR016047">
    <property type="entry name" value="M23ase_b-sheet_dom"/>
</dbReference>
<protein>
    <recommendedName>
        <fullName evidence="2">M23ase beta-sheet core domain-containing protein</fullName>
    </recommendedName>
</protein>
<dbReference type="Gene3D" id="2.70.70.10">
    <property type="entry name" value="Glucose Permease (Domain IIA)"/>
    <property type="match status" value="1"/>
</dbReference>
<sequence>MIHRLLRGLAALLLATVTLVPAATAAENDRTTGERIFWVKDKHHYRSPWYAGPHRKMIAFGCTAAPYYDPDPRCRRDHGYHHGLDVRMACGTRLFAGFGGTVVDPDSAGALGPAYGSRAFRIRNPRLGMDAVIGHPGRVFVSPGDRVRPGDLIAHASDDAAPDGCHLHIEIRPAGGSYTDAVRPYPYLDLRRVRRS</sequence>
<proteinExistence type="predicted"/>
<evidence type="ECO:0000256" key="1">
    <source>
        <dbReference type="SAM" id="SignalP"/>
    </source>
</evidence>
<dbReference type="InterPro" id="IPR011055">
    <property type="entry name" value="Dup_hybrid_motif"/>
</dbReference>
<feature type="chain" id="PRO_5026792102" description="M23ase beta-sheet core domain-containing protein" evidence="1">
    <location>
        <begin position="26"/>
        <end position="196"/>
    </location>
</feature>
<keyword evidence="1" id="KW-0732">Signal</keyword>
<gene>
    <name evidence="3" type="ORF">AVDCRST_MAG46-95</name>
</gene>
<evidence type="ECO:0000313" key="3">
    <source>
        <dbReference type="EMBL" id="CAA9310193.1"/>
    </source>
</evidence>
<feature type="signal peptide" evidence="1">
    <location>
        <begin position="1"/>
        <end position="25"/>
    </location>
</feature>
<dbReference type="SUPFAM" id="SSF51261">
    <property type="entry name" value="Duplicated hybrid motif"/>
    <property type="match status" value="1"/>
</dbReference>
<dbReference type="Pfam" id="PF01551">
    <property type="entry name" value="Peptidase_M23"/>
    <property type="match status" value="1"/>
</dbReference>
<dbReference type="AlphaFoldDB" id="A0A6J4KP42"/>
<dbReference type="EMBL" id="CADCUD010000007">
    <property type="protein sequence ID" value="CAA9310193.1"/>
    <property type="molecule type" value="Genomic_DNA"/>
</dbReference>
<dbReference type="CDD" id="cd12797">
    <property type="entry name" value="M23_peptidase"/>
    <property type="match status" value="1"/>
</dbReference>
<organism evidence="3">
    <name type="scientific">uncultured Nocardioidaceae bacterium</name>
    <dbReference type="NCBI Taxonomy" id="253824"/>
    <lineage>
        <taxon>Bacteria</taxon>
        <taxon>Bacillati</taxon>
        <taxon>Actinomycetota</taxon>
        <taxon>Actinomycetes</taxon>
        <taxon>Propionibacteriales</taxon>
        <taxon>Nocardioidaceae</taxon>
        <taxon>environmental samples</taxon>
    </lineage>
</organism>
<reference evidence="3" key="1">
    <citation type="submission" date="2020-02" db="EMBL/GenBank/DDBJ databases">
        <authorList>
            <person name="Meier V. D."/>
        </authorList>
    </citation>
    <scope>NUCLEOTIDE SEQUENCE</scope>
    <source>
        <strain evidence="3">AVDCRST_MAG46</strain>
    </source>
</reference>
<name>A0A6J4KP42_9ACTN</name>